<dbReference type="EMBL" id="HE576755">
    <property type="protein sequence ID" value="CCC69686.1"/>
    <property type="molecule type" value="Genomic_DNA"/>
</dbReference>
<dbReference type="GeneID" id="96903295"/>
<dbReference type="Proteomes" id="UP000001640">
    <property type="component" value="Chromosome 4"/>
</dbReference>
<comment type="similarity">
    <text evidence="5">Belongs to the YIM1 family.</text>
</comment>
<dbReference type="GO" id="GO:0016491">
    <property type="term" value="F:oxidoreductase activity"/>
    <property type="evidence" value="ECO:0007669"/>
    <property type="project" value="InterPro"/>
</dbReference>
<dbReference type="AlphaFoldDB" id="G0VDP8"/>
<dbReference type="OMA" id="IDWKLQD"/>
<reference key="2">
    <citation type="submission" date="2011-08" db="EMBL/GenBank/DDBJ databases">
        <title>Genome sequence of Naumovozyma castellii.</title>
        <authorList>
            <person name="Gordon J.L."/>
            <person name="Armisen D."/>
            <person name="Proux-Wera E."/>
            <person name="OhEigeartaigh S.S."/>
            <person name="Byrne K.P."/>
            <person name="Wolfe K.H."/>
        </authorList>
    </citation>
    <scope>NUCLEOTIDE SEQUENCE</scope>
    <source>
        <strain>Type strain:CBS 4309</strain>
    </source>
</reference>
<dbReference type="PANTHER" id="PTHR11695">
    <property type="entry name" value="ALCOHOL DEHYDROGENASE RELATED"/>
    <property type="match status" value="1"/>
</dbReference>
<evidence type="ECO:0000256" key="4">
    <source>
        <dbReference type="ARBA" id="ARBA00023128"/>
    </source>
</evidence>
<evidence type="ECO:0000313" key="8">
    <source>
        <dbReference type="Proteomes" id="UP000001640"/>
    </source>
</evidence>
<dbReference type="OrthoDB" id="3509362at2759"/>
<dbReference type="InterPro" id="IPR011032">
    <property type="entry name" value="GroES-like_sf"/>
</dbReference>
<dbReference type="PANTHER" id="PTHR11695:SF294">
    <property type="entry name" value="RETICULON-4-INTERACTING PROTEIN 1, MITOCHONDRIAL"/>
    <property type="match status" value="1"/>
</dbReference>
<dbReference type="eggNOG" id="KOG1198">
    <property type="taxonomic scope" value="Eukaryota"/>
</dbReference>
<dbReference type="Gene3D" id="3.40.50.720">
    <property type="entry name" value="NAD(P)-binding Rossmann-like Domain"/>
    <property type="match status" value="1"/>
</dbReference>
<dbReference type="RefSeq" id="XP_003676050.1">
    <property type="nucleotide sequence ID" value="XM_003676002.1"/>
</dbReference>
<evidence type="ECO:0000256" key="2">
    <source>
        <dbReference type="ARBA" id="ARBA00004502"/>
    </source>
</evidence>
<dbReference type="InterPro" id="IPR013154">
    <property type="entry name" value="ADH-like_N"/>
</dbReference>
<keyword evidence="4" id="KW-0496">Mitochondrion</keyword>
<evidence type="ECO:0000259" key="6">
    <source>
        <dbReference type="SMART" id="SM00829"/>
    </source>
</evidence>
<dbReference type="KEGG" id="ncs:NCAS_0D01050"/>
<evidence type="ECO:0000256" key="5">
    <source>
        <dbReference type="ARBA" id="ARBA00038249"/>
    </source>
</evidence>
<proteinExistence type="inferred from homology"/>
<dbReference type="InterPro" id="IPR020843">
    <property type="entry name" value="ER"/>
</dbReference>
<gene>
    <name evidence="7" type="primary">NCAS0D01050</name>
    <name evidence="7" type="ordered locus">NCAS_0D01050</name>
</gene>
<keyword evidence="8" id="KW-1185">Reference proteome</keyword>
<evidence type="ECO:0000313" key="7">
    <source>
        <dbReference type="EMBL" id="CCC69686.1"/>
    </source>
</evidence>
<dbReference type="InParanoid" id="G0VDP8"/>
<dbReference type="SUPFAM" id="SSF51735">
    <property type="entry name" value="NAD(P)-binding Rossmann-fold domains"/>
    <property type="match status" value="1"/>
</dbReference>
<keyword evidence="3" id="KW-0551">Lipid droplet</keyword>
<dbReference type="InterPro" id="IPR036291">
    <property type="entry name" value="NAD(P)-bd_dom_sf"/>
</dbReference>
<accession>G0VDP8</accession>
<dbReference type="Gene3D" id="3.90.180.10">
    <property type="entry name" value="Medium-chain alcohol dehydrogenases, catalytic domain"/>
    <property type="match status" value="1"/>
</dbReference>
<dbReference type="Pfam" id="PF08240">
    <property type="entry name" value="ADH_N"/>
    <property type="match status" value="1"/>
</dbReference>
<evidence type="ECO:0000256" key="1">
    <source>
        <dbReference type="ARBA" id="ARBA00004173"/>
    </source>
</evidence>
<protein>
    <recommendedName>
        <fullName evidence="6">Enoyl reductase (ER) domain-containing protein</fullName>
    </recommendedName>
</protein>
<name>G0VDP8_NAUCA</name>
<dbReference type="SUPFAM" id="SSF50129">
    <property type="entry name" value="GroES-like"/>
    <property type="match status" value="1"/>
</dbReference>
<comment type="subcellular location">
    <subcellularLocation>
        <location evidence="2">Lipid droplet</location>
    </subcellularLocation>
    <subcellularLocation>
        <location evidence="1">Mitochondrion</location>
    </subcellularLocation>
</comment>
<feature type="domain" description="Enoyl reductase (ER)" evidence="6">
    <location>
        <begin position="28"/>
        <end position="363"/>
    </location>
</feature>
<dbReference type="Pfam" id="PF13602">
    <property type="entry name" value="ADH_zinc_N_2"/>
    <property type="match status" value="1"/>
</dbReference>
<dbReference type="SMART" id="SM00829">
    <property type="entry name" value="PKS_ER"/>
    <property type="match status" value="1"/>
</dbReference>
<dbReference type="CDD" id="cd08247">
    <property type="entry name" value="AST1_like"/>
    <property type="match status" value="1"/>
</dbReference>
<dbReference type="InterPro" id="IPR050700">
    <property type="entry name" value="YIM1/Zinc_Alcohol_DH_Fams"/>
</dbReference>
<sequence>MSTESMVTKRTVTFVNNRTPAEITECEIDLDKYYQDTEIVIEVKAASINPVDVFTHGLTYYYLASSSPKAYGKDYSGVIVRRGAKVDPKWQIGDKVNGMFHHIYGEQGTFSNYLVLDPNKQRMMTYMHPTQHAINQNEFVEPAAWPLVFGTAYNALFHWGQVWTPESRVLVHGASTAVGNAFIQLAKHQLNIGMVVGTCNSSSIAYNKGFGFDHLVAYNQEGSLAEHVKTLMKDQNIGKFDLILDCVGTQEFFPVIDELLKPRSENSYYLTTAGDHKFDYKDPKPLEMIPLKLPLRLFNPWRRFNYGFISVEQMPGPEFVELGARMVTQDKYHPKIDSVYKFDQFQEALDRLKSNKAKGKVVITM</sequence>
<dbReference type="GO" id="GO:0005811">
    <property type="term" value="C:lipid droplet"/>
    <property type="evidence" value="ECO:0007669"/>
    <property type="project" value="UniProtKB-SubCell"/>
</dbReference>
<dbReference type="GO" id="GO:0005739">
    <property type="term" value="C:mitochondrion"/>
    <property type="evidence" value="ECO:0007669"/>
    <property type="project" value="UniProtKB-SubCell"/>
</dbReference>
<organism evidence="7 8">
    <name type="scientific">Naumovozyma castellii</name>
    <name type="common">Yeast</name>
    <name type="synonym">Saccharomyces castellii</name>
    <dbReference type="NCBI Taxonomy" id="27288"/>
    <lineage>
        <taxon>Eukaryota</taxon>
        <taxon>Fungi</taxon>
        <taxon>Dikarya</taxon>
        <taxon>Ascomycota</taxon>
        <taxon>Saccharomycotina</taxon>
        <taxon>Saccharomycetes</taxon>
        <taxon>Saccharomycetales</taxon>
        <taxon>Saccharomycetaceae</taxon>
        <taxon>Naumovozyma</taxon>
    </lineage>
</organism>
<dbReference type="FunCoup" id="G0VDP8">
    <property type="interactions" value="170"/>
</dbReference>
<dbReference type="HOGENOM" id="CLU_026673_3_3_1"/>
<evidence type="ECO:0000256" key="3">
    <source>
        <dbReference type="ARBA" id="ARBA00022677"/>
    </source>
</evidence>
<reference evidence="7 8" key="1">
    <citation type="journal article" date="2011" name="Proc. Natl. Acad. Sci. U.S.A.">
        <title>Evolutionary erosion of yeast sex chromosomes by mating-type switching accidents.</title>
        <authorList>
            <person name="Gordon J.L."/>
            <person name="Armisen D."/>
            <person name="Proux-Wera E."/>
            <person name="Oheigeartaigh S.S."/>
            <person name="Byrne K.P."/>
            <person name="Wolfe K.H."/>
        </authorList>
    </citation>
    <scope>NUCLEOTIDE SEQUENCE [LARGE SCALE GENOMIC DNA]</scope>
    <source>
        <strain evidence="8">ATCC 76901 / BCRC 22586 / CBS 4309 / NBRC 1992 / NRRL Y-12630</strain>
    </source>
</reference>